<protein>
    <recommendedName>
        <fullName evidence="4">Lysozyme</fullName>
    </recommendedName>
</protein>
<organism evidence="3">
    <name type="scientific">marine sediment metagenome</name>
    <dbReference type="NCBI Taxonomy" id="412755"/>
    <lineage>
        <taxon>unclassified sequences</taxon>
        <taxon>metagenomes</taxon>
        <taxon>ecological metagenomes</taxon>
    </lineage>
</organism>
<evidence type="ECO:0000313" key="3">
    <source>
        <dbReference type="EMBL" id="KKM89778.1"/>
    </source>
</evidence>
<dbReference type="GO" id="GO:0042742">
    <property type="term" value="P:defense response to bacterium"/>
    <property type="evidence" value="ECO:0007669"/>
    <property type="project" value="UniProtKB-KW"/>
</dbReference>
<dbReference type="InterPro" id="IPR002196">
    <property type="entry name" value="Glyco_hydro_24"/>
</dbReference>
<keyword evidence="1" id="KW-0929">Antimicrobial</keyword>
<dbReference type="PANTHER" id="PTHR37406:SF1">
    <property type="entry name" value="T4-TYPE LYSOZYME 1-RELATED"/>
    <property type="match status" value="1"/>
</dbReference>
<dbReference type="InterPro" id="IPR052619">
    <property type="entry name" value="Phage_lysozyme-like"/>
</dbReference>
<sequence length="140" mass="16175">MSITGMIIRHEGLRLKPYLDSVGKLTIGVGRNLDDMGISKEEAMFLLRNDLKRVMTEARGSLPFYDELSIVRQDVILDMVFNLGITRFLGFKKMIRALKKENYKEASVEMKKSKWYQQVPNRAKELIKMMKTNKGVNNVC</sequence>
<dbReference type="GO" id="GO:0009253">
    <property type="term" value="P:peptidoglycan catabolic process"/>
    <property type="evidence" value="ECO:0007669"/>
    <property type="project" value="InterPro"/>
</dbReference>
<dbReference type="EMBL" id="LAZR01006767">
    <property type="protein sequence ID" value="KKM89778.1"/>
    <property type="molecule type" value="Genomic_DNA"/>
</dbReference>
<dbReference type="GO" id="GO:0016998">
    <property type="term" value="P:cell wall macromolecule catabolic process"/>
    <property type="evidence" value="ECO:0007669"/>
    <property type="project" value="InterPro"/>
</dbReference>
<gene>
    <name evidence="3" type="ORF">LCGC14_1245310</name>
</gene>
<dbReference type="InterPro" id="IPR023347">
    <property type="entry name" value="Lysozyme_dom_sf"/>
</dbReference>
<dbReference type="Gene3D" id="1.10.530.40">
    <property type="match status" value="1"/>
</dbReference>
<evidence type="ECO:0000256" key="2">
    <source>
        <dbReference type="ARBA" id="ARBA00022638"/>
    </source>
</evidence>
<evidence type="ECO:0008006" key="4">
    <source>
        <dbReference type="Google" id="ProtNLM"/>
    </source>
</evidence>
<dbReference type="InterPro" id="IPR023346">
    <property type="entry name" value="Lysozyme-like_dom_sf"/>
</dbReference>
<proteinExistence type="predicted"/>
<comment type="caution">
    <text evidence="3">The sequence shown here is derived from an EMBL/GenBank/DDBJ whole genome shotgun (WGS) entry which is preliminary data.</text>
</comment>
<dbReference type="Pfam" id="PF00959">
    <property type="entry name" value="Phage_lysozyme"/>
    <property type="match status" value="1"/>
</dbReference>
<keyword evidence="2" id="KW-0081">Bacteriolytic enzyme</keyword>
<evidence type="ECO:0000256" key="1">
    <source>
        <dbReference type="ARBA" id="ARBA00022529"/>
    </source>
</evidence>
<reference evidence="3" key="1">
    <citation type="journal article" date="2015" name="Nature">
        <title>Complex archaea that bridge the gap between prokaryotes and eukaryotes.</title>
        <authorList>
            <person name="Spang A."/>
            <person name="Saw J.H."/>
            <person name="Jorgensen S.L."/>
            <person name="Zaremba-Niedzwiedzka K."/>
            <person name="Martijn J."/>
            <person name="Lind A.E."/>
            <person name="van Eijk R."/>
            <person name="Schleper C."/>
            <person name="Guy L."/>
            <person name="Ettema T.J."/>
        </authorList>
    </citation>
    <scope>NUCLEOTIDE SEQUENCE</scope>
</reference>
<dbReference type="PANTHER" id="PTHR37406">
    <property type="entry name" value="T4-TYPE LYSOZYME 1-RELATED"/>
    <property type="match status" value="1"/>
</dbReference>
<accession>A0A0F9L8I7</accession>
<dbReference type="SUPFAM" id="SSF53955">
    <property type="entry name" value="Lysozyme-like"/>
    <property type="match status" value="1"/>
</dbReference>
<dbReference type="GO" id="GO:0031640">
    <property type="term" value="P:killing of cells of another organism"/>
    <property type="evidence" value="ECO:0007669"/>
    <property type="project" value="UniProtKB-KW"/>
</dbReference>
<name>A0A0F9L8I7_9ZZZZ</name>
<dbReference type="AlphaFoldDB" id="A0A0F9L8I7"/>
<dbReference type="GO" id="GO:0003796">
    <property type="term" value="F:lysozyme activity"/>
    <property type="evidence" value="ECO:0007669"/>
    <property type="project" value="InterPro"/>
</dbReference>